<dbReference type="InterPro" id="IPR010982">
    <property type="entry name" value="Lambda_DNA-bd_dom_sf"/>
</dbReference>
<dbReference type="CDD" id="cd00093">
    <property type="entry name" value="HTH_XRE"/>
    <property type="match status" value="1"/>
</dbReference>
<keyword evidence="4" id="KW-0808">Transferase</keyword>
<dbReference type="PANTHER" id="PTHR43304">
    <property type="entry name" value="PHYTOCHROME-LIKE PROTEIN CPH1"/>
    <property type="match status" value="1"/>
</dbReference>
<dbReference type="InterPro" id="IPR001387">
    <property type="entry name" value="Cro/C1-type_HTH"/>
</dbReference>
<organism evidence="7 8">
    <name type="scientific">Methylobacterium currus</name>
    <dbReference type="NCBI Taxonomy" id="2051553"/>
    <lineage>
        <taxon>Bacteria</taxon>
        <taxon>Pseudomonadati</taxon>
        <taxon>Pseudomonadota</taxon>
        <taxon>Alphaproteobacteria</taxon>
        <taxon>Hyphomicrobiales</taxon>
        <taxon>Methylobacteriaceae</taxon>
        <taxon>Methylobacterium</taxon>
    </lineage>
</organism>
<dbReference type="EC" id="2.7.13.3" evidence="2"/>
<dbReference type="PANTHER" id="PTHR43304:SF1">
    <property type="entry name" value="PAC DOMAIN-CONTAINING PROTEIN"/>
    <property type="match status" value="1"/>
</dbReference>
<evidence type="ECO:0000259" key="6">
    <source>
        <dbReference type="PROSITE" id="PS50943"/>
    </source>
</evidence>
<dbReference type="SUPFAM" id="SSF55785">
    <property type="entry name" value="PYP-like sensor domain (PAS domain)"/>
    <property type="match status" value="1"/>
</dbReference>
<evidence type="ECO:0000256" key="4">
    <source>
        <dbReference type="ARBA" id="ARBA00022679"/>
    </source>
</evidence>
<evidence type="ECO:0000313" key="8">
    <source>
        <dbReference type="Proteomes" id="UP000244755"/>
    </source>
</evidence>
<evidence type="ECO:0000256" key="2">
    <source>
        <dbReference type="ARBA" id="ARBA00012438"/>
    </source>
</evidence>
<dbReference type="EMBL" id="CP028844">
    <property type="protein sequence ID" value="AWB25526.1"/>
    <property type="molecule type" value="Genomic_DNA"/>
</dbReference>
<dbReference type="SUPFAM" id="SSF47413">
    <property type="entry name" value="lambda repressor-like DNA-binding domains"/>
    <property type="match status" value="1"/>
</dbReference>
<dbReference type="RefSeq" id="WP_099957185.1">
    <property type="nucleotide sequence ID" value="NZ_CP028844.1"/>
</dbReference>
<reference evidence="7 8" key="1">
    <citation type="submission" date="2018-04" db="EMBL/GenBank/DDBJ databases">
        <title>Methylobacterium sp. PR1016A genome.</title>
        <authorList>
            <person name="Park W."/>
        </authorList>
    </citation>
    <scope>NUCLEOTIDE SEQUENCE [LARGE SCALE GENOMIC DNA]</scope>
    <source>
        <strain evidence="7 8">PR1016A</strain>
    </source>
</reference>
<keyword evidence="5 7" id="KW-0418">Kinase</keyword>
<proteinExistence type="predicted"/>
<dbReference type="CDD" id="cd00130">
    <property type="entry name" value="PAS"/>
    <property type="match status" value="1"/>
</dbReference>
<dbReference type="InterPro" id="IPR000014">
    <property type="entry name" value="PAS"/>
</dbReference>
<dbReference type="Pfam" id="PF08447">
    <property type="entry name" value="PAS_3"/>
    <property type="match status" value="1"/>
</dbReference>
<dbReference type="Gene3D" id="2.10.70.100">
    <property type="match status" value="1"/>
</dbReference>
<dbReference type="SMART" id="SM00086">
    <property type="entry name" value="PAC"/>
    <property type="match status" value="1"/>
</dbReference>
<sequence length="338" mass="37019">MRAADLSFAPADFLRLTENAGLTGGWAWSFASGRQTWSPGLFRLLGLDPERTRPSYDLLLDLVHPDDRPNLASAADLIQGHALPEREIRFVRPDGTLRLFTLRTELHLTAEGRPRAAAGIVLDVTDAAALLRLRRAETRRRNAWFAASRVLFVSIGLDRRFDFPPEAAQLAGRPLDEVNADPFADVVPAERAAFRDSVARRQPGRVFQAAPTICHANRAPERYRVVSVPVHDEHGRLVERNGLIYPSALAAPPVTDGLREGLEQAVEGHHLRAARALLDWSMTALAEASGLSLSTVRRLEEEAEGQGARSRHKAVAALRAAGIRFIVLDDGAVAVARS</sequence>
<evidence type="ECO:0000256" key="3">
    <source>
        <dbReference type="ARBA" id="ARBA00022553"/>
    </source>
</evidence>
<comment type="catalytic activity">
    <reaction evidence="1">
        <text>ATP + protein L-histidine = ADP + protein N-phospho-L-histidine.</text>
        <dbReference type="EC" id="2.7.13.3"/>
    </reaction>
</comment>
<dbReference type="InterPro" id="IPR052162">
    <property type="entry name" value="Sensor_kinase/Photoreceptor"/>
</dbReference>
<dbReference type="Gene3D" id="3.30.450.20">
    <property type="entry name" value="PAS domain"/>
    <property type="match status" value="1"/>
</dbReference>
<evidence type="ECO:0000313" key="7">
    <source>
        <dbReference type="EMBL" id="AWB25526.1"/>
    </source>
</evidence>
<accession>A0A2R4WVG9</accession>
<protein>
    <recommendedName>
        <fullName evidence="2">histidine kinase</fullName>
        <ecNumber evidence="2">2.7.13.3</ecNumber>
    </recommendedName>
</protein>
<keyword evidence="3" id="KW-0597">Phosphoprotein</keyword>
<gene>
    <name evidence="7" type="ORF">DA075_32150</name>
</gene>
<evidence type="ECO:0000256" key="5">
    <source>
        <dbReference type="ARBA" id="ARBA00022777"/>
    </source>
</evidence>
<dbReference type="GO" id="GO:0004673">
    <property type="term" value="F:protein histidine kinase activity"/>
    <property type="evidence" value="ECO:0007669"/>
    <property type="project" value="UniProtKB-EC"/>
</dbReference>
<dbReference type="PROSITE" id="PS50943">
    <property type="entry name" value="HTH_CROC1"/>
    <property type="match status" value="1"/>
</dbReference>
<name>A0A2R4WVG9_9HYPH</name>
<dbReference type="InterPro" id="IPR013655">
    <property type="entry name" value="PAS_fold_3"/>
</dbReference>
<evidence type="ECO:0000256" key="1">
    <source>
        <dbReference type="ARBA" id="ARBA00000085"/>
    </source>
</evidence>
<dbReference type="Proteomes" id="UP000244755">
    <property type="component" value="Chromosome 2"/>
</dbReference>
<dbReference type="GO" id="GO:0003677">
    <property type="term" value="F:DNA binding"/>
    <property type="evidence" value="ECO:0007669"/>
    <property type="project" value="InterPro"/>
</dbReference>
<feature type="domain" description="HTH cro/C1-type" evidence="6">
    <location>
        <begin position="271"/>
        <end position="300"/>
    </location>
</feature>
<dbReference type="AlphaFoldDB" id="A0A2R4WVG9"/>
<dbReference type="InterPro" id="IPR035965">
    <property type="entry name" value="PAS-like_dom_sf"/>
</dbReference>
<keyword evidence="8" id="KW-1185">Reference proteome</keyword>
<dbReference type="InterPro" id="IPR001610">
    <property type="entry name" value="PAC"/>
</dbReference>
<dbReference type="Gene3D" id="1.10.260.40">
    <property type="entry name" value="lambda repressor-like DNA-binding domains"/>
    <property type="match status" value="1"/>
</dbReference>
<dbReference type="KEGG" id="mee:DA075_32150"/>